<dbReference type="PANTHER" id="PTHR30069">
    <property type="entry name" value="TONB-DEPENDENT OUTER MEMBRANE RECEPTOR"/>
    <property type="match status" value="1"/>
</dbReference>
<dbReference type="GO" id="GO:0009279">
    <property type="term" value="C:cell outer membrane"/>
    <property type="evidence" value="ECO:0007669"/>
    <property type="project" value="TreeGrafter"/>
</dbReference>
<evidence type="ECO:0000256" key="1">
    <source>
        <dbReference type="ARBA" id="ARBA00022729"/>
    </source>
</evidence>
<protein>
    <recommendedName>
        <fullName evidence="2">TonB-dependent receptor plug domain-containing protein</fullName>
    </recommendedName>
</protein>
<feature type="non-terminal residue" evidence="3">
    <location>
        <position position="1"/>
    </location>
</feature>
<sequence length="259" mass="27898">TLQPIRLEFDRWQTDKEVRWATGNLAGSFLKSYGGPGTLQSLSIGGGTSAHTRVLMDGIPLNSPQSGGLDLSTLPLGLVGRIEYLPHGGSTLFSSAALSGVVNLTPKTPRTGVALTMGSYSHHRLQASVGWPGESAGVTLGQVSYGGDFPYTIRGKQALRENNQFQQRYLQARGKWARGGISQTGTLWLTQSERGVPGAAWDPNPHASQDDLWALGSATTTWSSTQGSHRWQLYGQEQQLHFQDPSRSINGKHKMSIGG</sequence>
<dbReference type="Pfam" id="PF07715">
    <property type="entry name" value="Plug"/>
    <property type="match status" value="1"/>
</dbReference>
<accession>X1URH8</accession>
<evidence type="ECO:0000313" key="3">
    <source>
        <dbReference type="EMBL" id="GAJ06222.1"/>
    </source>
</evidence>
<name>X1URH8_9ZZZZ</name>
<feature type="non-terminal residue" evidence="3">
    <location>
        <position position="259"/>
    </location>
</feature>
<dbReference type="GO" id="GO:0044718">
    <property type="term" value="P:siderophore transmembrane transport"/>
    <property type="evidence" value="ECO:0007669"/>
    <property type="project" value="TreeGrafter"/>
</dbReference>
<reference evidence="3" key="1">
    <citation type="journal article" date="2014" name="Front. Microbiol.">
        <title>High frequency of phylogenetically diverse reductive dehalogenase-homologous genes in deep subseafloor sedimentary metagenomes.</title>
        <authorList>
            <person name="Kawai M."/>
            <person name="Futagami T."/>
            <person name="Toyoda A."/>
            <person name="Takaki Y."/>
            <person name="Nishi S."/>
            <person name="Hori S."/>
            <person name="Arai W."/>
            <person name="Tsubouchi T."/>
            <person name="Morono Y."/>
            <person name="Uchiyama I."/>
            <person name="Ito T."/>
            <person name="Fujiyama A."/>
            <person name="Inagaki F."/>
            <person name="Takami H."/>
        </authorList>
    </citation>
    <scope>NUCLEOTIDE SEQUENCE</scope>
    <source>
        <strain evidence="3">Expedition CK06-06</strain>
    </source>
</reference>
<dbReference type="InterPro" id="IPR039426">
    <property type="entry name" value="TonB-dep_rcpt-like"/>
</dbReference>
<evidence type="ECO:0000259" key="2">
    <source>
        <dbReference type="Pfam" id="PF07715"/>
    </source>
</evidence>
<comment type="caution">
    <text evidence="3">The sequence shown here is derived from an EMBL/GenBank/DDBJ whole genome shotgun (WGS) entry which is preliminary data.</text>
</comment>
<gene>
    <name evidence="3" type="ORF">S12H4_43218</name>
</gene>
<proteinExistence type="predicted"/>
<dbReference type="InterPro" id="IPR037066">
    <property type="entry name" value="Plug_dom_sf"/>
</dbReference>
<dbReference type="SUPFAM" id="SSF56935">
    <property type="entry name" value="Porins"/>
    <property type="match status" value="1"/>
</dbReference>
<dbReference type="GO" id="GO:0015344">
    <property type="term" value="F:siderophore uptake transmembrane transporter activity"/>
    <property type="evidence" value="ECO:0007669"/>
    <property type="project" value="TreeGrafter"/>
</dbReference>
<dbReference type="PANTHER" id="PTHR30069:SF29">
    <property type="entry name" value="HEMOGLOBIN AND HEMOGLOBIN-HAPTOGLOBIN-BINDING PROTEIN 1-RELATED"/>
    <property type="match status" value="1"/>
</dbReference>
<dbReference type="Gene3D" id="2.170.130.10">
    <property type="entry name" value="TonB-dependent receptor, plug domain"/>
    <property type="match status" value="1"/>
</dbReference>
<keyword evidence="1" id="KW-0732">Signal</keyword>
<organism evidence="3">
    <name type="scientific">marine sediment metagenome</name>
    <dbReference type="NCBI Taxonomy" id="412755"/>
    <lineage>
        <taxon>unclassified sequences</taxon>
        <taxon>metagenomes</taxon>
        <taxon>ecological metagenomes</taxon>
    </lineage>
</organism>
<dbReference type="AlphaFoldDB" id="X1URH8"/>
<dbReference type="EMBL" id="BARW01026508">
    <property type="protein sequence ID" value="GAJ06222.1"/>
    <property type="molecule type" value="Genomic_DNA"/>
</dbReference>
<feature type="domain" description="TonB-dependent receptor plug" evidence="2">
    <location>
        <begin position="21"/>
        <end position="101"/>
    </location>
</feature>
<dbReference type="InterPro" id="IPR012910">
    <property type="entry name" value="Plug_dom"/>
</dbReference>